<dbReference type="Pfam" id="PF00633">
    <property type="entry name" value="HHH"/>
    <property type="match status" value="1"/>
</dbReference>
<dbReference type="InterPro" id="IPR011257">
    <property type="entry name" value="DNA_glycosylase"/>
</dbReference>
<dbReference type="Proteomes" id="UP000245081">
    <property type="component" value="Unassembled WGS sequence"/>
</dbReference>
<dbReference type="InterPro" id="IPR015797">
    <property type="entry name" value="NUDIX_hydrolase-like_dom_sf"/>
</dbReference>
<organism evidence="16 17">
    <name type="scientific">Novimethylophilus kurashikiensis</name>
    <dbReference type="NCBI Taxonomy" id="1825523"/>
    <lineage>
        <taxon>Bacteria</taxon>
        <taxon>Pseudomonadati</taxon>
        <taxon>Pseudomonadota</taxon>
        <taxon>Betaproteobacteria</taxon>
        <taxon>Nitrosomonadales</taxon>
        <taxon>Methylophilaceae</taxon>
        <taxon>Novimethylophilus</taxon>
    </lineage>
</organism>
<evidence type="ECO:0000256" key="7">
    <source>
        <dbReference type="ARBA" id="ARBA00022723"/>
    </source>
</evidence>
<dbReference type="GO" id="GO:0034039">
    <property type="term" value="F:8-oxo-7,8-dihydroguanine DNA N-glycosylase activity"/>
    <property type="evidence" value="ECO:0007669"/>
    <property type="project" value="TreeGrafter"/>
</dbReference>
<protein>
    <recommendedName>
        <fullName evidence="5 14">Adenine DNA glycosylase</fullName>
        <ecNumber evidence="4 14">3.2.2.31</ecNumber>
    </recommendedName>
</protein>
<feature type="domain" description="HhH-GPD" evidence="15">
    <location>
        <begin position="37"/>
        <end position="188"/>
    </location>
</feature>
<evidence type="ECO:0000259" key="15">
    <source>
        <dbReference type="SMART" id="SM00478"/>
    </source>
</evidence>
<dbReference type="Gene3D" id="3.90.79.10">
    <property type="entry name" value="Nucleoside Triphosphate Pyrophosphohydrolase"/>
    <property type="match status" value="1"/>
</dbReference>
<dbReference type="InterPro" id="IPR004036">
    <property type="entry name" value="Endonuclease-III-like_CS2"/>
</dbReference>
<gene>
    <name evidence="16" type="primary">mutY</name>
    <name evidence="16" type="ORF">NMK_1222</name>
</gene>
<keyword evidence="13 14" id="KW-0326">Glycosidase</keyword>
<dbReference type="FunFam" id="1.10.340.30:FF:000002">
    <property type="entry name" value="Adenine DNA glycosylase"/>
    <property type="match status" value="1"/>
</dbReference>
<evidence type="ECO:0000256" key="12">
    <source>
        <dbReference type="ARBA" id="ARBA00023204"/>
    </source>
</evidence>
<accession>A0A2R5FAF6</accession>
<dbReference type="InterPro" id="IPR023170">
    <property type="entry name" value="HhH_base_excis_C"/>
</dbReference>
<comment type="similarity">
    <text evidence="3 14">Belongs to the Nth/MutY family.</text>
</comment>
<dbReference type="NCBIfam" id="TIGR01084">
    <property type="entry name" value="mutY"/>
    <property type="match status" value="1"/>
</dbReference>
<evidence type="ECO:0000256" key="6">
    <source>
        <dbReference type="ARBA" id="ARBA00022485"/>
    </source>
</evidence>
<comment type="caution">
    <text evidence="16">The sequence shown here is derived from an EMBL/GenBank/DDBJ whole genome shotgun (WGS) entry which is preliminary data.</text>
</comment>
<comment type="function">
    <text evidence="2">Adenine glycosylase active on G-A mispairs. MutY also corrects error-prone DNA synthesis past GO lesions which are due to the oxidatively damaged form of guanine: 7,8-dihydro-8-oxoguanine (8-oxo-dGTP).</text>
</comment>
<keyword evidence="17" id="KW-1185">Reference proteome</keyword>
<evidence type="ECO:0000256" key="4">
    <source>
        <dbReference type="ARBA" id="ARBA00012045"/>
    </source>
</evidence>
<keyword evidence="9 16" id="KW-0378">Hydrolase</keyword>
<dbReference type="Gene3D" id="1.10.1670.10">
    <property type="entry name" value="Helix-hairpin-Helix base-excision DNA repair enzymes (C-terminal)"/>
    <property type="match status" value="1"/>
</dbReference>
<dbReference type="PROSITE" id="PS01155">
    <property type="entry name" value="ENDONUCLEASE_III_2"/>
    <property type="match status" value="1"/>
</dbReference>
<dbReference type="EMBL" id="BDOQ01000003">
    <property type="protein sequence ID" value="GBG13671.1"/>
    <property type="molecule type" value="Genomic_DNA"/>
</dbReference>
<dbReference type="PANTHER" id="PTHR42944">
    <property type="entry name" value="ADENINE DNA GLYCOSYLASE"/>
    <property type="match status" value="1"/>
</dbReference>
<keyword evidence="12" id="KW-0234">DNA repair</keyword>
<dbReference type="GO" id="GO:0051539">
    <property type="term" value="F:4 iron, 4 sulfur cluster binding"/>
    <property type="evidence" value="ECO:0007669"/>
    <property type="project" value="UniProtKB-UniRule"/>
</dbReference>
<keyword evidence="8 14" id="KW-0227">DNA damage</keyword>
<evidence type="ECO:0000256" key="8">
    <source>
        <dbReference type="ARBA" id="ARBA00022763"/>
    </source>
</evidence>
<dbReference type="AlphaFoldDB" id="A0A2R5FAF6"/>
<evidence type="ECO:0000256" key="1">
    <source>
        <dbReference type="ARBA" id="ARBA00000843"/>
    </source>
</evidence>
<dbReference type="InterPro" id="IPR005760">
    <property type="entry name" value="A/G_AdeGlyc_MutY"/>
</dbReference>
<evidence type="ECO:0000256" key="2">
    <source>
        <dbReference type="ARBA" id="ARBA00002933"/>
    </source>
</evidence>
<comment type="cofactor">
    <cofactor evidence="14">
        <name>[4Fe-4S] cluster</name>
        <dbReference type="ChEBI" id="CHEBI:49883"/>
    </cofactor>
    <text evidence="14">Binds 1 [4Fe-4S] cluster.</text>
</comment>
<dbReference type="GO" id="GO:0006284">
    <property type="term" value="P:base-excision repair"/>
    <property type="evidence" value="ECO:0007669"/>
    <property type="project" value="UniProtKB-UniRule"/>
</dbReference>
<dbReference type="SMART" id="SM00478">
    <property type="entry name" value="ENDO3c"/>
    <property type="match status" value="1"/>
</dbReference>
<dbReference type="CDD" id="cd00056">
    <property type="entry name" value="ENDO3c"/>
    <property type="match status" value="1"/>
</dbReference>
<evidence type="ECO:0000256" key="14">
    <source>
        <dbReference type="RuleBase" id="RU365096"/>
    </source>
</evidence>
<dbReference type="GO" id="GO:0032357">
    <property type="term" value="F:oxidized purine DNA binding"/>
    <property type="evidence" value="ECO:0007669"/>
    <property type="project" value="TreeGrafter"/>
</dbReference>
<evidence type="ECO:0000313" key="16">
    <source>
        <dbReference type="EMBL" id="GBG13671.1"/>
    </source>
</evidence>
<evidence type="ECO:0000256" key="11">
    <source>
        <dbReference type="ARBA" id="ARBA00023014"/>
    </source>
</evidence>
<sequence length="343" mass="38520">MQNFSQKLIDWQRQHGRHTLPWQNTRDPYAIWISEIMLQQTQVSAVIPYYQRFMTRFPTIAALAGAHEDEVLQHWSGLGYYSRARNLHEAARRMVTLHQGTFPQNFEDIQALPGIGRSTAAAIASFAFGQRQAILDGNVKRVFARVFGISGWPGQPAIEKQMWVLAESLLPTEDIERYTQGLMDLGATLCTRTKPDCLRCPMQDDCVALRESLTTELPSPKPRKALSEKETVMLVIMDGEDILLEKRPSSGIWGGLWSLPEAAIGEDYAAIIKSRFGLEAELGQTWAPLTHTFTHFRLEITPQPLCVIGRPASQPSGTLWLSLDDAIEAAIPTPVRTLLTRKL</sequence>
<dbReference type="RefSeq" id="WP_109014848.1">
    <property type="nucleotide sequence ID" value="NZ_BDOQ01000003.1"/>
</dbReference>
<name>A0A2R5FAF6_9PROT</name>
<evidence type="ECO:0000256" key="9">
    <source>
        <dbReference type="ARBA" id="ARBA00022801"/>
    </source>
</evidence>
<dbReference type="InterPro" id="IPR029119">
    <property type="entry name" value="MutY_C"/>
</dbReference>
<reference evidence="16 17" key="1">
    <citation type="journal article" date="2018" name="Environ. Microbiol.">
        <title>Isolation and genomic characterization of Novimethylophilus kurashikiensis gen. nov. sp. nov., a new lanthanide-dependent methylotrophic species of Methylophilaceae.</title>
        <authorList>
            <person name="Lv H."/>
            <person name="Sahin N."/>
            <person name="Tani A."/>
        </authorList>
    </citation>
    <scope>NUCLEOTIDE SEQUENCE [LARGE SCALE GENOMIC DNA]</scope>
    <source>
        <strain evidence="16 17">La2-4</strain>
    </source>
</reference>
<dbReference type="InterPro" id="IPR003265">
    <property type="entry name" value="HhH-GPD_domain"/>
</dbReference>
<dbReference type="Pfam" id="PF00730">
    <property type="entry name" value="HhH-GPD"/>
    <property type="match status" value="1"/>
</dbReference>
<keyword evidence="11" id="KW-0411">Iron-sulfur</keyword>
<keyword evidence="7" id="KW-0479">Metal-binding</keyword>
<dbReference type="OrthoDB" id="9802365at2"/>
<dbReference type="InterPro" id="IPR044298">
    <property type="entry name" value="MIG/MutY"/>
</dbReference>
<keyword evidence="10 14" id="KW-0408">Iron</keyword>
<keyword evidence="6" id="KW-0004">4Fe-4S</keyword>
<dbReference type="CDD" id="cd03431">
    <property type="entry name" value="NUDIX_DNA_Glycosylase_C-MutY"/>
    <property type="match status" value="1"/>
</dbReference>
<evidence type="ECO:0000256" key="5">
    <source>
        <dbReference type="ARBA" id="ARBA00022023"/>
    </source>
</evidence>
<dbReference type="Pfam" id="PF14815">
    <property type="entry name" value="NUDIX_4"/>
    <property type="match status" value="1"/>
</dbReference>
<dbReference type="GO" id="GO:0035485">
    <property type="term" value="F:adenine/guanine mispair binding"/>
    <property type="evidence" value="ECO:0007669"/>
    <property type="project" value="TreeGrafter"/>
</dbReference>
<dbReference type="GO" id="GO:0046872">
    <property type="term" value="F:metal ion binding"/>
    <property type="evidence" value="ECO:0007669"/>
    <property type="project" value="UniProtKB-UniRule"/>
</dbReference>
<dbReference type="PANTHER" id="PTHR42944:SF1">
    <property type="entry name" value="ADENINE DNA GLYCOSYLASE"/>
    <property type="match status" value="1"/>
</dbReference>
<dbReference type="GO" id="GO:0000701">
    <property type="term" value="F:purine-specific mismatch base pair DNA N-glycosylase activity"/>
    <property type="evidence" value="ECO:0007669"/>
    <property type="project" value="UniProtKB-EC"/>
</dbReference>
<evidence type="ECO:0000256" key="3">
    <source>
        <dbReference type="ARBA" id="ARBA00008343"/>
    </source>
</evidence>
<comment type="catalytic activity">
    <reaction evidence="1 14">
        <text>Hydrolyzes free adenine bases from 7,8-dihydro-8-oxoguanine:adenine mismatched double-stranded DNA, leaving an apurinic site.</text>
        <dbReference type="EC" id="3.2.2.31"/>
    </reaction>
</comment>
<proteinExistence type="inferred from homology"/>
<dbReference type="SUPFAM" id="SSF48150">
    <property type="entry name" value="DNA-glycosylase"/>
    <property type="match status" value="1"/>
</dbReference>
<dbReference type="GO" id="GO:0006298">
    <property type="term" value="P:mismatch repair"/>
    <property type="evidence" value="ECO:0007669"/>
    <property type="project" value="TreeGrafter"/>
</dbReference>
<dbReference type="EC" id="3.2.2.31" evidence="4 14"/>
<dbReference type="Gene3D" id="1.10.340.30">
    <property type="entry name" value="Hypothetical protein, domain 2"/>
    <property type="match status" value="1"/>
</dbReference>
<dbReference type="InterPro" id="IPR000445">
    <property type="entry name" value="HhH_motif"/>
</dbReference>
<dbReference type="SUPFAM" id="SSF55811">
    <property type="entry name" value="Nudix"/>
    <property type="match status" value="1"/>
</dbReference>
<evidence type="ECO:0000256" key="10">
    <source>
        <dbReference type="ARBA" id="ARBA00023004"/>
    </source>
</evidence>
<evidence type="ECO:0000256" key="13">
    <source>
        <dbReference type="ARBA" id="ARBA00023295"/>
    </source>
</evidence>
<evidence type="ECO:0000313" key="17">
    <source>
        <dbReference type="Proteomes" id="UP000245081"/>
    </source>
</evidence>